<keyword evidence="7 8" id="KW-0472">Membrane</keyword>
<evidence type="ECO:0000313" key="12">
    <source>
        <dbReference type="Proteomes" id="UP000054805"/>
    </source>
</evidence>
<reference evidence="12 13" key="1">
    <citation type="submission" date="2015-01" db="EMBL/GenBank/DDBJ databases">
        <title>Evolution of Trichinella species and genotypes.</title>
        <authorList>
            <person name="Korhonen P.K."/>
            <person name="Edoardo P."/>
            <person name="Giuseppe L.R."/>
            <person name="Gasser R.B."/>
        </authorList>
    </citation>
    <scope>NUCLEOTIDE SEQUENCE [LARGE SCALE GENOMIC DNA]</scope>
    <source>
        <strain evidence="11">ISS176</strain>
        <strain evidence="10">ISS588</strain>
    </source>
</reference>
<name>A0A0V1K6C1_TRIPS</name>
<gene>
    <name evidence="11" type="primary">cut-1</name>
    <name evidence="10" type="ORF">T4B_8491</name>
    <name evidence="11" type="ORF">T4C_9660</name>
</gene>
<dbReference type="PANTHER" id="PTHR22907">
    <property type="entry name" value="GH04558P"/>
    <property type="match status" value="1"/>
</dbReference>
<dbReference type="InterPro" id="IPR056953">
    <property type="entry name" value="CUT_N"/>
</dbReference>
<evidence type="ECO:0000256" key="1">
    <source>
        <dbReference type="ARBA" id="ARBA00004251"/>
    </source>
</evidence>
<dbReference type="EMBL" id="JYDV01000014">
    <property type="protein sequence ID" value="KRZ42536.1"/>
    <property type="molecule type" value="Genomic_DNA"/>
</dbReference>
<evidence type="ECO:0000256" key="6">
    <source>
        <dbReference type="ARBA" id="ARBA00022989"/>
    </source>
</evidence>
<comment type="caution">
    <text evidence="11">The sequence shown here is derived from an EMBL/GenBank/DDBJ whole genome shotgun (WGS) entry which is preliminary data.</text>
</comment>
<evidence type="ECO:0000313" key="10">
    <source>
        <dbReference type="EMBL" id="KRZ22718.1"/>
    </source>
</evidence>
<keyword evidence="5" id="KW-0732">Signal</keyword>
<dbReference type="PROSITE" id="PS51034">
    <property type="entry name" value="ZP_2"/>
    <property type="match status" value="1"/>
</dbReference>
<dbReference type="EMBL" id="JYDS01000165">
    <property type="protein sequence ID" value="KRZ22718.1"/>
    <property type="molecule type" value="Genomic_DNA"/>
</dbReference>
<keyword evidence="4 8" id="KW-0812">Transmembrane</keyword>
<feature type="non-terminal residue" evidence="11">
    <location>
        <position position="1"/>
    </location>
</feature>
<evidence type="ECO:0000256" key="5">
    <source>
        <dbReference type="ARBA" id="ARBA00022729"/>
    </source>
</evidence>
<evidence type="ECO:0000313" key="11">
    <source>
        <dbReference type="EMBL" id="KRZ42536.1"/>
    </source>
</evidence>
<keyword evidence="3" id="KW-1003">Cell membrane</keyword>
<evidence type="ECO:0000259" key="9">
    <source>
        <dbReference type="PROSITE" id="PS51034"/>
    </source>
</evidence>
<dbReference type="GO" id="GO:0005886">
    <property type="term" value="C:plasma membrane"/>
    <property type="evidence" value="ECO:0007669"/>
    <property type="project" value="UniProtKB-SubCell"/>
</dbReference>
<evidence type="ECO:0000256" key="3">
    <source>
        <dbReference type="ARBA" id="ARBA00022475"/>
    </source>
</evidence>
<dbReference type="InterPro" id="IPR001507">
    <property type="entry name" value="ZP_dom"/>
</dbReference>
<evidence type="ECO:0000313" key="13">
    <source>
        <dbReference type="Proteomes" id="UP000054826"/>
    </source>
</evidence>
<keyword evidence="2" id="KW-0193">Cuticle</keyword>
<dbReference type="Pfam" id="PF25301">
    <property type="entry name" value="CUT_C"/>
    <property type="match status" value="1"/>
</dbReference>
<dbReference type="InterPro" id="IPR042235">
    <property type="entry name" value="ZP-C_dom"/>
</dbReference>
<comment type="subcellular location">
    <subcellularLocation>
        <location evidence="1">Cell membrane</location>
        <topology evidence="1">Single-pass type I membrane protein</topology>
    </subcellularLocation>
</comment>
<keyword evidence="6 8" id="KW-1133">Transmembrane helix</keyword>
<evidence type="ECO:0000256" key="7">
    <source>
        <dbReference type="ARBA" id="ARBA00023136"/>
    </source>
</evidence>
<sequence length="453" mass="51311">LLFHTRILGKHSKQTLHFLSLLHHCPSFIFLIDSLLMEQIVRFVSKFYTALILAKVASSYFLIDNEVIGKPEIECGPEKIGMKVKTKHPFEGSLYLKNWRRKQGCFAEAVSEGNVTKSSASLSIPLADLAQCGMEFQRNQQNGDLTVRGVWVVSFHPLFITKVDRAFDVLCIFKQNEVNMKSQLTVRQNFKILDMNDLVTLAIIPRTVPVPSVMMKIVSGSVPDTTLPPVTKSKVGNKITFIWYITDPSDIFGLRVRECTAENKRGLSVKIIENGCSTESVAIREISYEPDNTKAYATSQTFKFADQEDIWFQCRVLVCTKLGKIGTHYNSESCEEIKTCGHSSRSKRNADVSNEDLIDEDETILEQHMQVLELYNQNLKNNNDLLQHIPTDRVIPYGSGTSFMKKSKSWRICMKKWVFSLTSTVTITAYIFAFIITAFLVHSSCGGNFQKDI</sequence>
<dbReference type="GO" id="GO:0042302">
    <property type="term" value="F:structural constituent of cuticle"/>
    <property type="evidence" value="ECO:0007669"/>
    <property type="project" value="UniProtKB-KW"/>
</dbReference>
<dbReference type="Proteomes" id="UP000054805">
    <property type="component" value="Unassembled WGS sequence"/>
</dbReference>
<dbReference type="AlphaFoldDB" id="A0A0V1K6C1"/>
<dbReference type="InterPro" id="IPR051962">
    <property type="entry name" value="Cuticlin"/>
</dbReference>
<evidence type="ECO:0000256" key="4">
    <source>
        <dbReference type="ARBA" id="ARBA00022692"/>
    </source>
</evidence>
<feature type="transmembrane region" description="Helical" evidence="8">
    <location>
        <begin position="417"/>
        <end position="441"/>
    </location>
</feature>
<evidence type="ECO:0000256" key="2">
    <source>
        <dbReference type="ARBA" id="ARBA00022460"/>
    </source>
</evidence>
<dbReference type="InterPro" id="IPR057475">
    <property type="entry name" value="CUT_C"/>
</dbReference>
<organism evidence="11 13">
    <name type="scientific">Trichinella pseudospiralis</name>
    <name type="common">Parasitic roundworm</name>
    <dbReference type="NCBI Taxonomy" id="6337"/>
    <lineage>
        <taxon>Eukaryota</taxon>
        <taxon>Metazoa</taxon>
        <taxon>Ecdysozoa</taxon>
        <taxon>Nematoda</taxon>
        <taxon>Enoplea</taxon>
        <taxon>Dorylaimia</taxon>
        <taxon>Trichinellida</taxon>
        <taxon>Trichinellidae</taxon>
        <taxon>Trichinella</taxon>
    </lineage>
</organism>
<keyword evidence="12" id="KW-1185">Reference proteome</keyword>
<dbReference type="SMART" id="SM00241">
    <property type="entry name" value="ZP"/>
    <property type="match status" value="1"/>
</dbReference>
<dbReference type="Pfam" id="PF25057">
    <property type="entry name" value="CUT_N"/>
    <property type="match status" value="1"/>
</dbReference>
<proteinExistence type="predicted"/>
<dbReference type="PANTHER" id="PTHR22907:SF54">
    <property type="entry name" value="GH04558P"/>
    <property type="match status" value="1"/>
</dbReference>
<dbReference type="Proteomes" id="UP000054826">
    <property type="component" value="Unassembled WGS sequence"/>
</dbReference>
<evidence type="ECO:0000256" key="8">
    <source>
        <dbReference type="SAM" id="Phobius"/>
    </source>
</evidence>
<feature type="domain" description="ZP" evidence="9">
    <location>
        <begin position="74"/>
        <end position="341"/>
    </location>
</feature>
<accession>A0A0V1K6C1</accession>
<dbReference type="Gene3D" id="2.60.40.4100">
    <property type="entry name" value="Zona pellucida, ZP-C domain"/>
    <property type="match status" value="1"/>
</dbReference>
<protein>
    <submittedName>
        <fullName evidence="11">Cuticlin-1</fullName>
    </submittedName>
</protein>